<dbReference type="RefSeq" id="WP_183590631.1">
    <property type="nucleotide sequence ID" value="NZ_JACHWR010000001.1"/>
</dbReference>
<name>A0A7W4YYZ2_9ACTN</name>
<keyword evidence="2" id="KW-1133">Transmembrane helix</keyword>
<comment type="caution">
    <text evidence="3">The sequence shown here is derived from an EMBL/GenBank/DDBJ whole genome shotgun (WGS) entry which is preliminary data.</text>
</comment>
<gene>
    <name evidence="3" type="ORF">FHU40_000425</name>
</gene>
<evidence type="ECO:0000313" key="3">
    <source>
        <dbReference type="EMBL" id="MBB3040624.1"/>
    </source>
</evidence>
<feature type="transmembrane region" description="Helical" evidence="2">
    <location>
        <begin position="186"/>
        <end position="204"/>
    </location>
</feature>
<dbReference type="PANTHER" id="PTHR38588:SF1">
    <property type="entry name" value="BLL0334 PROTEIN"/>
    <property type="match status" value="1"/>
</dbReference>
<dbReference type="InterPro" id="IPR010419">
    <property type="entry name" value="CO_DH_gsu"/>
</dbReference>
<sequence>MRIDNQFTVPATPERAWEFLTDLGRVAPCLPGATVESVAGDTLTGRVALRIGPMNMSYAGEAAFVVKDDESMIATIEAGGRDGRGGGTVKATIKASLAEAPGGTQVCLATDLGLTGRVAQLGQGPIKELSAKLMGQFADCLAARLEEPATRPADAGRPGDTSPPAPPVEPVEPINLLDASPVSTKVLAGVAAVAVAVVVGILLGRVGRRSGGR</sequence>
<feature type="compositionally biased region" description="Pro residues" evidence="1">
    <location>
        <begin position="161"/>
        <end position="170"/>
    </location>
</feature>
<reference evidence="3 4" key="1">
    <citation type="submission" date="2020-08" db="EMBL/GenBank/DDBJ databases">
        <title>Sequencing the genomes of 1000 actinobacteria strains.</title>
        <authorList>
            <person name="Klenk H.-P."/>
        </authorList>
    </citation>
    <scope>NUCLEOTIDE SEQUENCE [LARGE SCALE GENOMIC DNA]</scope>
    <source>
        <strain evidence="3 4">DSM 105498</strain>
    </source>
</reference>
<dbReference type="Pfam" id="PF06240">
    <property type="entry name" value="COXG"/>
    <property type="match status" value="1"/>
</dbReference>
<dbReference type="Gene3D" id="3.30.530.20">
    <property type="match status" value="1"/>
</dbReference>
<protein>
    <submittedName>
        <fullName evidence="3">Carbon monoxide dehydrogenase subunit G</fullName>
    </submittedName>
</protein>
<dbReference type="Proteomes" id="UP000589626">
    <property type="component" value="Unassembled WGS sequence"/>
</dbReference>
<proteinExistence type="predicted"/>
<keyword evidence="2" id="KW-0812">Transmembrane</keyword>
<dbReference type="AlphaFoldDB" id="A0A7W4YYZ2"/>
<organism evidence="3 4">
    <name type="scientific">Nocardioides soli</name>
    <dbReference type="NCBI Taxonomy" id="1036020"/>
    <lineage>
        <taxon>Bacteria</taxon>
        <taxon>Bacillati</taxon>
        <taxon>Actinomycetota</taxon>
        <taxon>Actinomycetes</taxon>
        <taxon>Propionibacteriales</taxon>
        <taxon>Nocardioidaceae</taxon>
        <taxon>Nocardioides</taxon>
    </lineage>
</organism>
<dbReference type="SUPFAM" id="SSF55961">
    <property type="entry name" value="Bet v1-like"/>
    <property type="match status" value="1"/>
</dbReference>
<evidence type="ECO:0000256" key="1">
    <source>
        <dbReference type="SAM" id="MobiDB-lite"/>
    </source>
</evidence>
<dbReference type="PANTHER" id="PTHR38588">
    <property type="entry name" value="BLL0334 PROTEIN"/>
    <property type="match status" value="1"/>
</dbReference>
<dbReference type="InterPro" id="IPR023393">
    <property type="entry name" value="START-like_dom_sf"/>
</dbReference>
<dbReference type="CDD" id="cd07823">
    <property type="entry name" value="SRPBCC_5"/>
    <property type="match status" value="1"/>
</dbReference>
<evidence type="ECO:0000313" key="4">
    <source>
        <dbReference type="Proteomes" id="UP000589626"/>
    </source>
</evidence>
<feature type="region of interest" description="Disordered" evidence="1">
    <location>
        <begin position="150"/>
        <end position="172"/>
    </location>
</feature>
<dbReference type="EMBL" id="JACHWR010000001">
    <property type="protein sequence ID" value="MBB3040624.1"/>
    <property type="molecule type" value="Genomic_DNA"/>
</dbReference>
<evidence type="ECO:0000256" key="2">
    <source>
        <dbReference type="SAM" id="Phobius"/>
    </source>
</evidence>
<keyword evidence="2" id="KW-0472">Membrane</keyword>
<keyword evidence="4" id="KW-1185">Reference proteome</keyword>
<accession>A0A7W4YYZ2</accession>